<organism evidence="1 2">
    <name type="scientific">Alligator mississippiensis</name>
    <name type="common">American alligator</name>
    <dbReference type="NCBI Taxonomy" id="8496"/>
    <lineage>
        <taxon>Eukaryota</taxon>
        <taxon>Metazoa</taxon>
        <taxon>Chordata</taxon>
        <taxon>Craniata</taxon>
        <taxon>Vertebrata</taxon>
        <taxon>Euteleostomi</taxon>
        <taxon>Archelosauria</taxon>
        <taxon>Archosauria</taxon>
        <taxon>Crocodylia</taxon>
        <taxon>Alligatoridae</taxon>
        <taxon>Alligatorinae</taxon>
        <taxon>Alligator</taxon>
    </lineage>
</organism>
<gene>
    <name evidence="1" type="ORF">Y1Q_0019866</name>
</gene>
<evidence type="ECO:0008006" key="3">
    <source>
        <dbReference type="Google" id="ProtNLM"/>
    </source>
</evidence>
<dbReference type="PANTHER" id="PTHR23227:SF84">
    <property type="entry name" value="ENDONUCLEASE_EXONUCLEASE_PHOSPHATASE DOMAIN-CONTAINING PROTEIN"/>
    <property type="match status" value="1"/>
</dbReference>
<name>A0A151PFN4_ALLMI</name>
<dbReference type="Proteomes" id="UP000050525">
    <property type="component" value="Unassembled WGS sequence"/>
</dbReference>
<dbReference type="AlphaFoldDB" id="A0A151PFN4"/>
<evidence type="ECO:0000313" key="2">
    <source>
        <dbReference type="Proteomes" id="UP000050525"/>
    </source>
</evidence>
<dbReference type="PANTHER" id="PTHR23227">
    <property type="entry name" value="BUCENTAUR RELATED"/>
    <property type="match status" value="1"/>
</dbReference>
<dbReference type="EMBL" id="AKHW03000416">
    <property type="protein sequence ID" value="KYO47813.1"/>
    <property type="molecule type" value="Genomic_DNA"/>
</dbReference>
<keyword evidence="2" id="KW-1185">Reference proteome</keyword>
<accession>A0A151PFN4</accession>
<evidence type="ECO:0000313" key="1">
    <source>
        <dbReference type="EMBL" id="KYO47813.1"/>
    </source>
</evidence>
<dbReference type="Gene3D" id="3.60.10.10">
    <property type="entry name" value="Endonuclease/exonuclease/phosphatase"/>
    <property type="match status" value="1"/>
</dbReference>
<dbReference type="InterPro" id="IPR036691">
    <property type="entry name" value="Endo/exonu/phosph_ase_sf"/>
</dbReference>
<proteinExistence type="predicted"/>
<protein>
    <recommendedName>
        <fullName evidence="3">Endonuclease/exonuclease/phosphatase domain-containing protein</fullName>
    </recommendedName>
</protein>
<dbReference type="SUPFAM" id="SSF56219">
    <property type="entry name" value="DNase I-like"/>
    <property type="match status" value="1"/>
</dbReference>
<dbReference type="InterPro" id="IPR027124">
    <property type="entry name" value="Swc5/CFDP1/2"/>
</dbReference>
<reference evidence="1 2" key="1">
    <citation type="journal article" date="2012" name="Genome Biol.">
        <title>Sequencing three crocodilian genomes to illuminate the evolution of archosaurs and amniotes.</title>
        <authorList>
            <person name="St John J.A."/>
            <person name="Braun E.L."/>
            <person name="Isberg S.R."/>
            <person name="Miles L.G."/>
            <person name="Chong A.Y."/>
            <person name="Gongora J."/>
            <person name="Dalzell P."/>
            <person name="Moran C."/>
            <person name="Bed'hom B."/>
            <person name="Abzhanov A."/>
            <person name="Burgess S.C."/>
            <person name="Cooksey A.M."/>
            <person name="Castoe T.A."/>
            <person name="Crawford N.G."/>
            <person name="Densmore L.D."/>
            <person name="Drew J.C."/>
            <person name="Edwards S.V."/>
            <person name="Faircloth B.C."/>
            <person name="Fujita M.K."/>
            <person name="Greenwold M.J."/>
            <person name="Hoffmann F.G."/>
            <person name="Howard J.M."/>
            <person name="Iguchi T."/>
            <person name="Janes D.E."/>
            <person name="Khan S.Y."/>
            <person name="Kohno S."/>
            <person name="de Koning A.J."/>
            <person name="Lance S.L."/>
            <person name="McCarthy F.M."/>
            <person name="McCormack J.E."/>
            <person name="Merchant M.E."/>
            <person name="Peterson D.G."/>
            <person name="Pollock D.D."/>
            <person name="Pourmand N."/>
            <person name="Raney B.J."/>
            <person name="Roessler K.A."/>
            <person name="Sanford J.R."/>
            <person name="Sawyer R.H."/>
            <person name="Schmidt C.J."/>
            <person name="Triplett E.W."/>
            <person name="Tuberville T.D."/>
            <person name="Venegas-Anaya M."/>
            <person name="Howard J.T."/>
            <person name="Jarvis E.D."/>
            <person name="Guillette L.J.Jr."/>
            <person name="Glenn T.C."/>
            <person name="Green R.E."/>
            <person name="Ray D.A."/>
        </authorList>
    </citation>
    <scope>NUCLEOTIDE SEQUENCE [LARGE SCALE GENOMIC DNA]</scope>
    <source>
        <strain evidence="1">KSC_2009_1</strain>
    </source>
</reference>
<sequence>MTLHLHLSQNQSATVINAYAQTLDSNEEVKKRFYSDLDNTLASIPRDKVILLGDFNTRVGCDHKIWSKNGMRKANADGILLLTKCTQHGLILTDTVFHQKDWFKTTWKHLRLEHWHLLNYIIIQGRDLRDVLVMRAMKGSEDCWTDHRLVHSVMNIHLVSRHWKTQKAAWRWLNITALKDPGQREKVQAQLHSALEQVPTDDDISIQAHWEQLKSAVQDACAQTIGFALRWNQDWFNANDAQIRDLLKWKHAALKLPGKAIHKVKDGSVPPVEG</sequence>
<dbReference type="STRING" id="8496.A0A151PFN4"/>
<comment type="caution">
    <text evidence="1">The sequence shown here is derived from an EMBL/GenBank/DDBJ whole genome shotgun (WGS) entry which is preliminary data.</text>
</comment>